<feature type="transmembrane region" description="Helical" evidence="15">
    <location>
        <begin position="66"/>
        <end position="86"/>
    </location>
</feature>
<comment type="caution">
    <text evidence="16">The sequence shown here is derived from an EMBL/GenBank/DDBJ whole genome shotgun (WGS) entry which is preliminary data.</text>
</comment>
<evidence type="ECO:0000256" key="3">
    <source>
        <dbReference type="ARBA" id="ARBA00022448"/>
    </source>
</evidence>
<keyword evidence="17" id="KW-1185">Reference proteome</keyword>
<gene>
    <name evidence="14" type="primary">dsbB</name>
    <name evidence="16" type="ORF">ACD661_13115</name>
</gene>
<keyword evidence="13 14" id="KW-0676">Redox-active center</keyword>
<comment type="function">
    <text evidence="14">Required for disulfide bond formation in some periplasmic proteins. Acts by oxidizing the DsbA protein.</text>
</comment>
<dbReference type="InterPro" id="IPR023380">
    <property type="entry name" value="DsbB-like_sf"/>
</dbReference>
<keyword evidence="5" id="KW-0997">Cell inner membrane</keyword>
<evidence type="ECO:0000256" key="11">
    <source>
        <dbReference type="ARBA" id="ARBA00023157"/>
    </source>
</evidence>
<name>A0ABW8DDC7_9GAMM</name>
<evidence type="ECO:0000256" key="15">
    <source>
        <dbReference type="SAM" id="Phobius"/>
    </source>
</evidence>
<protein>
    <recommendedName>
        <fullName evidence="14">Disulfide bond formation protein B</fullName>
    </recommendedName>
    <alternativeName>
        <fullName evidence="14">Disulfide oxidoreductase</fullName>
    </alternativeName>
</protein>
<dbReference type="InterPro" id="IPR022920">
    <property type="entry name" value="Disulphide_bond_form_DsbB"/>
</dbReference>
<keyword evidence="10 14" id="KW-0472">Membrane</keyword>
<dbReference type="Gene3D" id="1.20.1550.10">
    <property type="entry name" value="DsbB-like"/>
    <property type="match status" value="1"/>
</dbReference>
<comment type="caution">
    <text evidence="14">Lacks conserved residue(s) required for the propagation of feature annotation.</text>
</comment>
<comment type="subcellular location">
    <subcellularLocation>
        <location evidence="1">Cell inner membrane</location>
        <topology evidence="1">Multi-pass membrane protein</topology>
    </subcellularLocation>
    <subcellularLocation>
        <location evidence="14">Cell membrane</location>
        <topology evidence="14">Multi-pass membrane protein</topology>
    </subcellularLocation>
</comment>
<feature type="topological domain" description="Cytoplasmic" evidence="14">
    <location>
        <begin position="1"/>
        <end position="9"/>
    </location>
</feature>
<evidence type="ECO:0000256" key="2">
    <source>
        <dbReference type="ARBA" id="ARBA00008823"/>
    </source>
</evidence>
<proteinExistence type="inferred from homology"/>
<sequence>MTKLNFRRIQTFNAVVTLLVLFASFYFQYFVGLAPCPLCLMQRLCVFFLLAVMSLSFGTQKRAHAISGWIVFFAVLGLFFAGRQLWLQSLPAGNVPACMPGLDIMIRYFPWKTVAQTLLWGSGECAEATWHWLGISMAGWSAMYFIFMVVMGLFLFWNTHRSRFDRMYSRM</sequence>
<evidence type="ECO:0000313" key="16">
    <source>
        <dbReference type="EMBL" id="MFJ1269500.1"/>
    </source>
</evidence>
<feature type="transmembrane region" description="Helical" evidence="15">
    <location>
        <begin position="137"/>
        <end position="157"/>
    </location>
</feature>
<evidence type="ECO:0000313" key="17">
    <source>
        <dbReference type="Proteomes" id="UP001615550"/>
    </source>
</evidence>
<dbReference type="PANTHER" id="PTHR36570">
    <property type="entry name" value="DISULFIDE BOND FORMATION PROTEIN B"/>
    <property type="match status" value="1"/>
</dbReference>
<evidence type="ECO:0000256" key="9">
    <source>
        <dbReference type="ARBA" id="ARBA00023002"/>
    </source>
</evidence>
<organism evidence="16 17">
    <name type="scientific">Legionella lytica</name>
    <dbReference type="NCBI Taxonomy" id="96232"/>
    <lineage>
        <taxon>Bacteria</taxon>
        <taxon>Pseudomonadati</taxon>
        <taxon>Pseudomonadota</taxon>
        <taxon>Gammaproteobacteria</taxon>
        <taxon>Legionellales</taxon>
        <taxon>Legionellaceae</taxon>
        <taxon>Legionella</taxon>
    </lineage>
</organism>
<dbReference type="EMBL" id="JBGORX010000006">
    <property type="protein sequence ID" value="MFJ1269500.1"/>
    <property type="molecule type" value="Genomic_DNA"/>
</dbReference>
<evidence type="ECO:0000256" key="13">
    <source>
        <dbReference type="ARBA" id="ARBA00023284"/>
    </source>
</evidence>
<evidence type="ECO:0000256" key="14">
    <source>
        <dbReference type="HAMAP-Rule" id="MF_00286"/>
    </source>
</evidence>
<feature type="topological domain" description="Periplasmic" evidence="14">
    <location>
        <begin position="27"/>
        <end position="44"/>
    </location>
</feature>
<accession>A0ABW8DDC7</accession>
<evidence type="ECO:0000256" key="5">
    <source>
        <dbReference type="ARBA" id="ARBA00022519"/>
    </source>
</evidence>
<dbReference type="SUPFAM" id="SSF158442">
    <property type="entry name" value="DsbB-like"/>
    <property type="match status" value="1"/>
</dbReference>
<keyword evidence="4 14" id="KW-1003">Cell membrane</keyword>
<feature type="transmembrane region" description="Helical" evidence="15">
    <location>
        <begin position="40"/>
        <end position="59"/>
    </location>
</feature>
<keyword evidence="8 14" id="KW-1133">Transmembrane helix</keyword>
<dbReference type="RefSeq" id="WP_400188313.1">
    <property type="nucleotide sequence ID" value="NZ_JBGORX010000006.1"/>
</dbReference>
<evidence type="ECO:0000256" key="7">
    <source>
        <dbReference type="ARBA" id="ARBA00022982"/>
    </source>
</evidence>
<evidence type="ECO:0000256" key="8">
    <source>
        <dbReference type="ARBA" id="ARBA00022989"/>
    </source>
</evidence>
<feature type="transmembrane region" description="Helical" evidence="15">
    <location>
        <begin position="12"/>
        <end position="34"/>
    </location>
</feature>
<keyword evidence="3 14" id="KW-0813">Transport</keyword>
<keyword evidence="11 14" id="KW-1015">Disulfide bond</keyword>
<reference evidence="16 17" key="1">
    <citation type="submission" date="2024-08" db="EMBL/GenBank/DDBJ databases">
        <title>Draft Genome Sequence of Legionella lytica strain DSB2004, Isolated From a Fire Sprinkler System.</title>
        <authorList>
            <person name="Everhart A.D."/>
            <person name="Kidane D.T."/>
            <person name="Farone A.L."/>
            <person name="Farone M.B."/>
        </authorList>
    </citation>
    <scope>NUCLEOTIDE SEQUENCE [LARGE SCALE GENOMIC DNA]</scope>
    <source>
        <strain evidence="16 17">DSB2004</strain>
    </source>
</reference>
<evidence type="ECO:0000256" key="4">
    <source>
        <dbReference type="ARBA" id="ARBA00022475"/>
    </source>
</evidence>
<dbReference type="InterPro" id="IPR003752">
    <property type="entry name" value="DiS_bond_form_DsbB/BdbC"/>
</dbReference>
<dbReference type="PANTHER" id="PTHR36570:SF3">
    <property type="entry name" value="DISULFIDE BOND FORMATION PROTEIN B"/>
    <property type="match status" value="1"/>
</dbReference>
<evidence type="ECO:0000256" key="12">
    <source>
        <dbReference type="ARBA" id="ARBA00023186"/>
    </source>
</evidence>
<evidence type="ECO:0000256" key="1">
    <source>
        <dbReference type="ARBA" id="ARBA00004429"/>
    </source>
</evidence>
<dbReference type="Proteomes" id="UP001615550">
    <property type="component" value="Unassembled WGS sequence"/>
</dbReference>
<evidence type="ECO:0000256" key="6">
    <source>
        <dbReference type="ARBA" id="ARBA00022692"/>
    </source>
</evidence>
<evidence type="ECO:0000256" key="10">
    <source>
        <dbReference type="ARBA" id="ARBA00023136"/>
    </source>
</evidence>
<feature type="disulfide bond" description="Redox-active" evidence="14">
    <location>
        <begin position="36"/>
        <end position="39"/>
    </location>
</feature>
<keyword evidence="7 14" id="KW-0249">Electron transport</keyword>
<comment type="similarity">
    <text evidence="2 14">Belongs to the DsbB family.</text>
</comment>
<keyword evidence="9 14" id="KW-0560">Oxidoreductase</keyword>
<dbReference type="HAMAP" id="MF_00286">
    <property type="entry name" value="DsbB"/>
    <property type="match status" value="1"/>
</dbReference>
<dbReference type="Pfam" id="PF02600">
    <property type="entry name" value="DsbB"/>
    <property type="match status" value="1"/>
</dbReference>
<keyword evidence="12 14" id="KW-0143">Chaperone</keyword>
<keyword evidence="6 14" id="KW-0812">Transmembrane</keyword>
<feature type="topological domain" description="Cytoplasmic" evidence="14">
    <location>
        <begin position="159"/>
        <end position="171"/>
    </location>
</feature>
<dbReference type="InterPro" id="IPR050183">
    <property type="entry name" value="DsbB"/>
</dbReference>